<evidence type="ECO:0000313" key="3">
    <source>
        <dbReference type="EMBL" id="MED6256258.1"/>
    </source>
</evidence>
<feature type="region of interest" description="Disordered" evidence="1">
    <location>
        <begin position="98"/>
        <end position="130"/>
    </location>
</feature>
<accession>A0ABU7C3F1</accession>
<reference evidence="3 4" key="1">
    <citation type="submission" date="2021-07" db="EMBL/GenBank/DDBJ databases">
        <authorList>
            <person name="Palmer J.M."/>
        </authorList>
    </citation>
    <scope>NUCLEOTIDE SEQUENCE [LARGE SCALE GENOMIC DNA]</scope>
    <source>
        <strain evidence="3 4">AT_MEX2019</strain>
        <tissue evidence="3">Muscle</tissue>
    </source>
</reference>
<keyword evidence="2" id="KW-0732">Signal</keyword>
<keyword evidence="4" id="KW-1185">Reference proteome</keyword>
<dbReference type="Proteomes" id="UP001345963">
    <property type="component" value="Unassembled WGS sequence"/>
</dbReference>
<evidence type="ECO:0000256" key="2">
    <source>
        <dbReference type="SAM" id="SignalP"/>
    </source>
</evidence>
<protein>
    <recommendedName>
        <fullName evidence="5">Amelogenin</fullName>
    </recommendedName>
</protein>
<evidence type="ECO:0008006" key="5">
    <source>
        <dbReference type="Google" id="ProtNLM"/>
    </source>
</evidence>
<evidence type="ECO:0000313" key="4">
    <source>
        <dbReference type="Proteomes" id="UP001345963"/>
    </source>
</evidence>
<evidence type="ECO:0000256" key="1">
    <source>
        <dbReference type="SAM" id="MobiDB-lite"/>
    </source>
</evidence>
<proteinExistence type="predicted"/>
<dbReference type="EMBL" id="JAHUTI010073819">
    <property type="protein sequence ID" value="MED6256258.1"/>
    <property type="molecule type" value="Genomic_DNA"/>
</dbReference>
<feature type="signal peptide" evidence="2">
    <location>
        <begin position="1"/>
        <end position="22"/>
    </location>
</feature>
<sequence>MGVFFRLLLLTLLAVGGHQVKGDTLFAKKYGVGEKLLPGYWPVLDGPRFPVEPQLPIGGPVGTRYLPYKPNVPHQHHGYPPQDPLVPEHQQQHCCFPKLGPLVPHHQQQHGDHLPQGPQQHHQGDLPQGPIEHWQYHHGYPQQLPTVLQYHGYPIKIPQHYDLLPQDPKLATRRYHHYGFLPQDTKAPKQYHYYAIHVNQEPGVPVVPKPQQQHGYPPQVPVVPKPQQQHGYPPQPQQQQHGYPLHVPVVPKPQQQQHGYPLHVPVVPMLLQQQLGYPPQVPTNTQQKLYLGRWPGYMVKWPQKPNIAIS</sequence>
<comment type="caution">
    <text evidence="3">The sequence shown here is derived from an EMBL/GenBank/DDBJ whole genome shotgun (WGS) entry which is preliminary data.</text>
</comment>
<name>A0ABU7C3F1_9TELE</name>
<gene>
    <name evidence="3" type="ORF">ATANTOWER_022685</name>
</gene>
<feature type="chain" id="PRO_5045058049" description="Amelogenin" evidence="2">
    <location>
        <begin position="23"/>
        <end position="310"/>
    </location>
</feature>
<organism evidence="3 4">
    <name type="scientific">Ataeniobius toweri</name>
    <dbReference type="NCBI Taxonomy" id="208326"/>
    <lineage>
        <taxon>Eukaryota</taxon>
        <taxon>Metazoa</taxon>
        <taxon>Chordata</taxon>
        <taxon>Craniata</taxon>
        <taxon>Vertebrata</taxon>
        <taxon>Euteleostomi</taxon>
        <taxon>Actinopterygii</taxon>
        <taxon>Neopterygii</taxon>
        <taxon>Teleostei</taxon>
        <taxon>Neoteleostei</taxon>
        <taxon>Acanthomorphata</taxon>
        <taxon>Ovalentaria</taxon>
        <taxon>Atherinomorphae</taxon>
        <taxon>Cyprinodontiformes</taxon>
        <taxon>Goodeidae</taxon>
        <taxon>Ataeniobius</taxon>
    </lineage>
</organism>
<feature type="compositionally biased region" description="Low complexity" evidence="1">
    <location>
        <begin position="114"/>
        <end position="130"/>
    </location>
</feature>